<evidence type="ECO:0000313" key="5">
    <source>
        <dbReference type="Proteomes" id="UP000321947"/>
    </source>
</evidence>
<reference evidence="4 5" key="1">
    <citation type="submission" date="2019-08" db="EMBL/GenBank/DDBJ databases">
        <title>Draft genome sequences of two oriental melons (Cucumis melo L. var makuwa).</title>
        <authorList>
            <person name="Kwon S.-Y."/>
        </authorList>
    </citation>
    <scope>NUCLEOTIDE SEQUENCE [LARGE SCALE GENOMIC DNA]</scope>
    <source>
        <strain evidence="5">cv. Chang Bougi</strain>
        <strain evidence="4">cv. SW 3</strain>
        <tissue evidence="3">Leaf</tissue>
    </source>
</reference>
<evidence type="ECO:0000313" key="2">
    <source>
        <dbReference type="EMBL" id="KAA0026180.1"/>
    </source>
</evidence>
<sequence>MNSKKGSTRGRTNSTSSKGNLPSSSSNSTPSPMSANQYAMDLGFTTVTQSRSRSSDIQIGSQTESSTPPRPWANLSHPSGGVVQMRPPTSPSSNRESSTPPTYSQAVTSNKRFETRLEIKSYFQKPITDIHAACWRPCPSG</sequence>
<dbReference type="Proteomes" id="UP000321393">
    <property type="component" value="Unassembled WGS sequence"/>
</dbReference>
<evidence type="ECO:0000256" key="1">
    <source>
        <dbReference type="SAM" id="MobiDB-lite"/>
    </source>
</evidence>
<dbReference type="EMBL" id="SSTD01000240">
    <property type="protein sequence ID" value="TYK30779.1"/>
    <property type="molecule type" value="Genomic_DNA"/>
</dbReference>
<name>A0A5D3E4M7_CUCMM</name>
<organism evidence="3 5">
    <name type="scientific">Cucumis melo var. makuwa</name>
    <name type="common">Oriental melon</name>
    <dbReference type="NCBI Taxonomy" id="1194695"/>
    <lineage>
        <taxon>Eukaryota</taxon>
        <taxon>Viridiplantae</taxon>
        <taxon>Streptophyta</taxon>
        <taxon>Embryophyta</taxon>
        <taxon>Tracheophyta</taxon>
        <taxon>Spermatophyta</taxon>
        <taxon>Magnoliopsida</taxon>
        <taxon>eudicotyledons</taxon>
        <taxon>Gunneridae</taxon>
        <taxon>Pentapetalae</taxon>
        <taxon>rosids</taxon>
        <taxon>fabids</taxon>
        <taxon>Cucurbitales</taxon>
        <taxon>Cucurbitaceae</taxon>
        <taxon>Benincaseae</taxon>
        <taxon>Cucumis</taxon>
    </lineage>
</organism>
<evidence type="ECO:0000313" key="4">
    <source>
        <dbReference type="Proteomes" id="UP000321393"/>
    </source>
</evidence>
<dbReference type="AlphaFoldDB" id="A0A5D3E4M7"/>
<feature type="compositionally biased region" description="Polar residues" evidence="1">
    <location>
        <begin position="45"/>
        <end position="67"/>
    </location>
</feature>
<feature type="region of interest" description="Disordered" evidence="1">
    <location>
        <begin position="1"/>
        <end position="109"/>
    </location>
</feature>
<protein>
    <submittedName>
        <fullName evidence="3">Uncharacterized protein</fullName>
    </submittedName>
</protein>
<dbReference type="Proteomes" id="UP000321947">
    <property type="component" value="Unassembled WGS sequence"/>
</dbReference>
<evidence type="ECO:0000313" key="3">
    <source>
        <dbReference type="EMBL" id="TYK30779.1"/>
    </source>
</evidence>
<gene>
    <name evidence="3" type="ORF">E5676_scaffold343G001290</name>
    <name evidence="2" type="ORF">E6C27_scaffold19G001410</name>
</gene>
<accession>A0A5D3E4M7</accession>
<feature type="compositionally biased region" description="Low complexity" evidence="1">
    <location>
        <begin position="9"/>
        <end position="34"/>
    </location>
</feature>
<dbReference type="EMBL" id="SSTE01022979">
    <property type="protein sequence ID" value="KAA0026180.1"/>
    <property type="molecule type" value="Genomic_DNA"/>
</dbReference>
<feature type="compositionally biased region" description="Polar residues" evidence="1">
    <location>
        <begin position="91"/>
        <end position="109"/>
    </location>
</feature>
<comment type="caution">
    <text evidence="3">The sequence shown here is derived from an EMBL/GenBank/DDBJ whole genome shotgun (WGS) entry which is preliminary data.</text>
</comment>
<proteinExistence type="predicted"/>